<name>A0ABR7LBQ9_9PSEU</name>
<keyword evidence="2" id="KW-0732">Signal</keyword>
<evidence type="ECO:0000313" key="3">
    <source>
        <dbReference type="EMBL" id="MBC6450149.1"/>
    </source>
</evidence>
<dbReference type="EMBL" id="JABVED010000014">
    <property type="protein sequence ID" value="MBC6450149.1"/>
    <property type="molecule type" value="Genomic_DNA"/>
</dbReference>
<feature type="region of interest" description="Disordered" evidence="1">
    <location>
        <begin position="28"/>
        <end position="52"/>
    </location>
</feature>
<evidence type="ECO:0000256" key="1">
    <source>
        <dbReference type="SAM" id="MobiDB-lite"/>
    </source>
</evidence>
<dbReference type="SUPFAM" id="SSF75011">
    <property type="entry name" value="3-carboxy-cis,cis-mucoante lactonizing enzyme"/>
    <property type="match status" value="1"/>
</dbReference>
<evidence type="ECO:0000313" key="4">
    <source>
        <dbReference type="Proteomes" id="UP000734823"/>
    </source>
</evidence>
<reference evidence="3 4" key="1">
    <citation type="submission" date="2020-06" db="EMBL/GenBank/DDBJ databases">
        <title>Actinokineospora xiongansis sp. nov., isolated from soil of Baiyangdian.</title>
        <authorList>
            <person name="Zhang X."/>
        </authorList>
    </citation>
    <scope>NUCLEOTIDE SEQUENCE [LARGE SCALE GENOMIC DNA]</scope>
    <source>
        <strain evidence="3 4">HBU206404</strain>
    </source>
</reference>
<feature type="signal peptide" evidence="2">
    <location>
        <begin position="1"/>
        <end position="25"/>
    </location>
</feature>
<dbReference type="RefSeq" id="WP_187223237.1">
    <property type="nucleotide sequence ID" value="NZ_JABVED010000014.1"/>
</dbReference>
<feature type="chain" id="PRO_5045440908" description="LVIVD repeat-containing protein" evidence="2">
    <location>
        <begin position="26"/>
        <end position="457"/>
    </location>
</feature>
<evidence type="ECO:0000256" key="2">
    <source>
        <dbReference type="SAM" id="SignalP"/>
    </source>
</evidence>
<proteinExistence type="predicted"/>
<organism evidence="3 4">
    <name type="scientific">Actinokineospora xionganensis</name>
    <dbReference type="NCBI Taxonomy" id="2684470"/>
    <lineage>
        <taxon>Bacteria</taxon>
        <taxon>Bacillati</taxon>
        <taxon>Actinomycetota</taxon>
        <taxon>Actinomycetes</taxon>
        <taxon>Pseudonocardiales</taxon>
        <taxon>Pseudonocardiaceae</taxon>
        <taxon>Actinokineospora</taxon>
    </lineage>
</organism>
<sequence length="457" mass="48727">MSRRIRIVGTLVAACALMAPAIAVADHATNPHTPNTHAKGHSPHPATFLGEPDGVRHVNSDLAFWGNLAFNGNYDGFRIIDVADPDNPTELSHTRCNGDQGDIFVWENILVRSWNSKKSVARTCDSQPVPPGWEGVHVFDISNTANPTLLTAVSLPCGSHTLTGARDGARLIVYSNNSSSAGCVDGTRTNDDPAGDFIDVIEIPLGAPNTANLLRREPLAGPTTDVRTGCHDMGLILGSVNLAACASADTTNVFDIGDNALPGGSLADPVLLYTVFEPGVGHVGTNGRWHSAAFSWDGKVLVLGWEPGGGAEPECQSTDPPIDKSMFFYDAATGAKLGQWVLPRGQDGVGENCTVHNYNIVPLRSGRHIAVGGHYQAGTWVTEFTDPANPVTLGWSDPPAITPPDLGGAWSSYWYNNFIYESSITEGVNVYRFSGNETAGAMRLHHLNPQTQEFSLP</sequence>
<gene>
    <name evidence="3" type="ORF">GPZ80_23585</name>
</gene>
<accession>A0ABR7LBQ9</accession>
<comment type="caution">
    <text evidence="3">The sequence shown here is derived from an EMBL/GenBank/DDBJ whole genome shotgun (WGS) entry which is preliminary data.</text>
</comment>
<dbReference type="Proteomes" id="UP000734823">
    <property type="component" value="Unassembled WGS sequence"/>
</dbReference>
<keyword evidence="4" id="KW-1185">Reference proteome</keyword>
<protein>
    <recommendedName>
        <fullName evidence="5">LVIVD repeat-containing protein</fullName>
    </recommendedName>
</protein>
<evidence type="ECO:0008006" key="5">
    <source>
        <dbReference type="Google" id="ProtNLM"/>
    </source>
</evidence>